<protein>
    <submittedName>
        <fullName evidence="4">Nucleotidyl transferase</fullName>
    </submittedName>
</protein>
<dbReference type="eggNOG" id="COG1209">
    <property type="taxonomic scope" value="Bacteria"/>
</dbReference>
<dbReference type="InterPro" id="IPR005835">
    <property type="entry name" value="NTP_transferase_dom"/>
</dbReference>
<evidence type="ECO:0000313" key="5">
    <source>
        <dbReference type="Proteomes" id="UP000000323"/>
    </source>
</evidence>
<gene>
    <name evidence="4" type="ordered locus">Tter_1304</name>
</gene>
<evidence type="ECO:0000256" key="1">
    <source>
        <dbReference type="ARBA" id="ARBA00022679"/>
    </source>
</evidence>
<evidence type="ECO:0000313" key="4">
    <source>
        <dbReference type="EMBL" id="ACZ42212.1"/>
    </source>
</evidence>
<dbReference type="STRING" id="525904.Tter_1304"/>
<sequence>MKIVLPLAGLGTRLRPHTYTRPKALVSLAGKPLLAHIIDRLSPLPCEEMIFITGYLGEQIEEYIKTHYSFNSRFVEQKEPKGQAHAIQLAREWINGPTFIVFADTIFETDVTRLLQVESDGLLYVHQVEDPRRFGVTVLDGKYVKKIVEKPKTPVSNLAIVGLYYFRYGEQLIEAIDELISSNKQTQGEFYLADAIQIMIDKGAKFETEEINLWLDAGTPSALLETNRYLLSKHPQHEYNFPGSVIRSPVYIPETARIEDSIIGPYVSLDEGAVVKSSIIQDSILGQECTIEFAALYHSLIGNSAVVRGSHTTLNVGDNSSISLGQFDEL</sequence>
<accession>D1CBP7</accession>
<evidence type="ECO:0000259" key="3">
    <source>
        <dbReference type="Pfam" id="PF00483"/>
    </source>
</evidence>
<dbReference type="KEGG" id="ttr:Tter_1304"/>
<organism evidence="4 5">
    <name type="scientific">Thermobaculum terrenum (strain ATCC BAA-798 / CCMEE 7001 / YNP1)</name>
    <dbReference type="NCBI Taxonomy" id="525904"/>
    <lineage>
        <taxon>Bacteria</taxon>
        <taxon>Bacillati</taxon>
        <taxon>Chloroflexota</taxon>
        <taxon>Chloroflexia</taxon>
        <taxon>Candidatus Thermobaculales</taxon>
        <taxon>Candidatus Thermobaculaceae</taxon>
        <taxon>Thermobaculum</taxon>
    </lineage>
</organism>
<dbReference type="OrthoDB" id="9803871at2"/>
<keyword evidence="2" id="KW-0548">Nucleotidyltransferase</keyword>
<dbReference type="Proteomes" id="UP000000323">
    <property type="component" value="Chromosome 1"/>
</dbReference>
<dbReference type="GO" id="GO:0016779">
    <property type="term" value="F:nucleotidyltransferase activity"/>
    <property type="evidence" value="ECO:0007669"/>
    <property type="project" value="UniProtKB-KW"/>
</dbReference>
<dbReference type="SUPFAM" id="SSF53448">
    <property type="entry name" value="Nucleotide-diphospho-sugar transferases"/>
    <property type="match status" value="1"/>
</dbReference>
<name>D1CBP7_THET1</name>
<evidence type="ECO:0000256" key="2">
    <source>
        <dbReference type="ARBA" id="ARBA00022695"/>
    </source>
</evidence>
<dbReference type="AlphaFoldDB" id="D1CBP7"/>
<dbReference type="HOGENOM" id="CLU_029499_0_1_0"/>
<dbReference type="RefSeq" id="WP_012875247.1">
    <property type="nucleotide sequence ID" value="NC_013525.1"/>
</dbReference>
<dbReference type="EMBL" id="CP001825">
    <property type="protein sequence ID" value="ACZ42212.1"/>
    <property type="molecule type" value="Genomic_DNA"/>
</dbReference>
<dbReference type="Gene3D" id="2.160.10.10">
    <property type="entry name" value="Hexapeptide repeat proteins"/>
    <property type="match status" value="1"/>
</dbReference>
<dbReference type="PANTHER" id="PTHR43584">
    <property type="entry name" value="NUCLEOTIDYL TRANSFERASE"/>
    <property type="match status" value="1"/>
</dbReference>
<dbReference type="InterPro" id="IPR029044">
    <property type="entry name" value="Nucleotide-diphossugar_trans"/>
</dbReference>
<keyword evidence="1 4" id="KW-0808">Transferase</keyword>
<keyword evidence="5" id="KW-1185">Reference proteome</keyword>
<dbReference type="PANTHER" id="PTHR43584:SF8">
    <property type="entry name" value="N-ACETYLMURAMATE ALPHA-1-PHOSPHATE URIDYLYLTRANSFERASE"/>
    <property type="match status" value="1"/>
</dbReference>
<dbReference type="Pfam" id="PF00483">
    <property type="entry name" value="NTP_transferase"/>
    <property type="match status" value="1"/>
</dbReference>
<feature type="domain" description="Nucleotidyl transferase" evidence="3">
    <location>
        <begin position="8"/>
        <end position="231"/>
    </location>
</feature>
<dbReference type="Gene3D" id="3.90.550.10">
    <property type="entry name" value="Spore Coat Polysaccharide Biosynthesis Protein SpsA, Chain A"/>
    <property type="match status" value="1"/>
</dbReference>
<reference evidence="5" key="1">
    <citation type="journal article" date="2010" name="Stand. Genomic Sci.">
        <title>Complete genome sequence of 'Thermobaculum terrenum' type strain (YNP1).</title>
        <authorList>
            <person name="Kiss H."/>
            <person name="Cleland D."/>
            <person name="Lapidus A."/>
            <person name="Lucas S."/>
            <person name="Glavina Del Rio T."/>
            <person name="Nolan M."/>
            <person name="Tice H."/>
            <person name="Han C."/>
            <person name="Goodwin L."/>
            <person name="Pitluck S."/>
            <person name="Liolios K."/>
            <person name="Ivanova N."/>
            <person name="Mavromatis K."/>
            <person name="Ovchinnikova G."/>
            <person name="Pati A."/>
            <person name="Chen A."/>
            <person name="Palaniappan K."/>
            <person name="Land M."/>
            <person name="Hauser L."/>
            <person name="Chang Y."/>
            <person name="Jeffries C."/>
            <person name="Lu M."/>
            <person name="Brettin T."/>
            <person name="Detter J."/>
            <person name="Goker M."/>
            <person name="Tindall B."/>
            <person name="Beck B."/>
            <person name="McDermott T."/>
            <person name="Woyke T."/>
            <person name="Bristow J."/>
            <person name="Eisen J."/>
            <person name="Markowitz V."/>
            <person name="Hugenholtz P."/>
            <person name="Kyrpides N."/>
            <person name="Klenk H."/>
            <person name="Cheng J."/>
        </authorList>
    </citation>
    <scope>NUCLEOTIDE SEQUENCE [LARGE SCALE GENOMIC DNA]</scope>
    <source>
        <strain evidence="5">ATCC BAA-798 / YNP1</strain>
    </source>
</reference>
<proteinExistence type="predicted"/>
<dbReference type="InterPro" id="IPR050065">
    <property type="entry name" value="GlmU-like"/>
</dbReference>